<dbReference type="GO" id="GO:0004519">
    <property type="term" value="F:endonuclease activity"/>
    <property type="evidence" value="ECO:0007669"/>
    <property type="project" value="UniProtKB-KW"/>
</dbReference>
<gene>
    <name evidence="2" type="ORF">L1F29_18340</name>
</gene>
<keyword evidence="2" id="KW-0378">Hydrolase</keyword>
<dbReference type="Proteomes" id="UP001057877">
    <property type="component" value="Chromosome"/>
</dbReference>
<dbReference type="Pfam" id="PF20469">
    <property type="entry name" value="OLD-like_TOPRIM"/>
    <property type="match status" value="1"/>
</dbReference>
<dbReference type="RefSeq" id="WP_258383518.1">
    <property type="nucleotide sequence ID" value="NZ_CP091430.1"/>
</dbReference>
<sequence length="352" mass="39633">MKTDWVYIKEEYEKLINLDANADGAEKRRRGFNFERLLNKLFNHEQLEPRTGYRPLGEQIDGSIYLDGRIYLLEAKWHADPLPASTLYQFKGKVEGKLAGTIGIFISMSGYAEDAVDALVLGKTLNIILLDKRDLDAAIARDNGFTNILKLKLRKATEEGAIYFPSEGEFVTAKNKQLVEIDHLHYDRVTGGVLATRVVDATTADLLIVCEGDTDREVIATLSERILGNAGSNRSIKIIIAMGKITIPRLANALWNTFYSESKVLIVTDGDGDPVRTKEMLVKGLEFNEWISAIPNPSIEVWLDLDVNQLKKMGSKYRIEQSRQAASNLDIEELQKRDEQFARFHDAILGKD</sequence>
<keyword evidence="2" id="KW-0540">Nuclease</keyword>
<keyword evidence="2" id="KW-0255">Endonuclease</keyword>
<organism evidence="2 3">
    <name type="scientific">Paenibacillus spongiae</name>
    <dbReference type="NCBI Taxonomy" id="2909671"/>
    <lineage>
        <taxon>Bacteria</taxon>
        <taxon>Bacillati</taxon>
        <taxon>Bacillota</taxon>
        <taxon>Bacilli</taxon>
        <taxon>Bacillales</taxon>
        <taxon>Paenibacillaceae</taxon>
        <taxon>Paenibacillus</taxon>
    </lineage>
</organism>
<proteinExistence type="predicted"/>
<evidence type="ECO:0000313" key="2">
    <source>
        <dbReference type="EMBL" id="UVI27430.1"/>
    </source>
</evidence>
<dbReference type="SUPFAM" id="SSF52980">
    <property type="entry name" value="Restriction endonuclease-like"/>
    <property type="match status" value="1"/>
</dbReference>
<dbReference type="InterPro" id="IPR011335">
    <property type="entry name" value="Restrct_endonuc-II-like"/>
</dbReference>
<accession>A0ABY5S3L5</accession>
<name>A0ABY5S3L5_9BACL</name>
<evidence type="ECO:0000259" key="1">
    <source>
        <dbReference type="Pfam" id="PF20469"/>
    </source>
</evidence>
<reference evidence="2" key="1">
    <citation type="submission" date="2022-01" db="EMBL/GenBank/DDBJ databases">
        <title>Paenibacillus spongiae sp. nov., isolated from marine sponge.</title>
        <authorList>
            <person name="Li Z."/>
            <person name="Zhang M."/>
        </authorList>
    </citation>
    <scope>NUCLEOTIDE SEQUENCE</scope>
    <source>
        <strain evidence="2">PHS-Z3</strain>
    </source>
</reference>
<dbReference type="EMBL" id="CP091430">
    <property type="protein sequence ID" value="UVI27430.1"/>
    <property type="molecule type" value="Genomic_DNA"/>
</dbReference>
<protein>
    <submittedName>
        <fullName evidence="2">Restriction endonuclease</fullName>
    </submittedName>
</protein>
<keyword evidence="3" id="KW-1185">Reference proteome</keyword>
<dbReference type="InterPro" id="IPR034139">
    <property type="entry name" value="TOPRIM_OLD"/>
</dbReference>
<evidence type="ECO:0000313" key="3">
    <source>
        <dbReference type="Proteomes" id="UP001057877"/>
    </source>
</evidence>
<feature type="domain" description="OLD protein-like TOPRIM" evidence="1">
    <location>
        <begin position="204"/>
        <end position="271"/>
    </location>
</feature>